<dbReference type="InterPro" id="IPR050109">
    <property type="entry name" value="HTH-type_TetR-like_transc_reg"/>
</dbReference>
<dbReference type="InterPro" id="IPR023772">
    <property type="entry name" value="DNA-bd_HTH_TetR-type_CS"/>
</dbReference>
<dbReference type="PRINTS" id="PR00400">
    <property type="entry name" value="TETREPRESSOR"/>
</dbReference>
<dbReference type="Proteomes" id="UP000035366">
    <property type="component" value="Chromosome"/>
</dbReference>
<dbReference type="EMBL" id="CP011497">
    <property type="protein sequence ID" value="AKJ14149.1"/>
    <property type="molecule type" value="Genomic_DNA"/>
</dbReference>
<dbReference type="SUPFAM" id="SSF48498">
    <property type="entry name" value="Tetracyclin repressor-like, C-terminal domain"/>
    <property type="match status" value="1"/>
</dbReference>
<dbReference type="PROSITE" id="PS01081">
    <property type="entry name" value="HTH_TETR_1"/>
    <property type="match status" value="1"/>
</dbReference>
<evidence type="ECO:0000313" key="7">
    <source>
        <dbReference type="EMBL" id="AKJ14149.1"/>
    </source>
</evidence>
<dbReference type="PANTHER" id="PTHR30055:SF151">
    <property type="entry name" value="TRANSCRIPTIONAL REGULATORY PROTEIN"/>
    <property type="match status" value="1"/>
</dbReference>
<organism evidence="7 8">
    <name type="scientific">Streptomyces incarnatus</name>
    <dbReference type="NCBI Taxonomy" id="665007"/>
    <lineage>
        <taxon>Bacteria</taxon>
        <taxon>Bacillati</taxon>
        <taxon>Actinomycetota</taxon>
        <taxon>Actinomycetes</taxon>
        <taxon>Kitasatosporales</taxon>
        <taxon>Streptomycetaceae</taxon>
        <taxon>Streptomyces</taxon>
    </lineage>
</organism>
<feature type="DNA-binding region" description="H-T-H motif" evidence="5">
    <location>
        <begin position="31"/>
        <end position="50"/>
    </location>
</feature>
<evidence type="ECO:0000256" key="1">
    <source>
        <dbReference type="ARBA" id="ARBA00022491"/>
    </source>
</evidence>
<keyword evidence="8" id="KW-1185">Reference proteome</keyword>
<accession>A0ABM5TSQ4</accession>
<keyword evidence="4" id="KW-0804">Transcription</keyword>
<dbReference type="RefSeq" id="WP_208901743.1">
    <property type="nucleotide sequence ID" value="NZ_CP011497.1"/>
</dbReference>
<dbReference type="InterPro" id="IPR003012">
    <property type="entry name" value="Tet_transcr_reg_TetR"/>
</dbReference>
<keyword evidence="1" id="KW-0678">Repressor</keyword>
<proteinExistence type="predicted"/>
<gene>
    <name evidence="7" type="ORF">ABB07_30100</name>
</gene>
<evidence type="ECO:0000256" key="5">
    <source>
        <dbReference type="PROSITE-ProRule" id="PRU00335"/>
    </source>
</evidence>
<evidence type="ECO:0000256" key="2">
    <source>
        <dbReference type="ARBA" id="ARBA00023015"/>
    </source>
</evidence>
<sequence length="225" mass="24563">MARPRKPLLSTDRIVETARELVDREGLAAVSTRRLAAELGVSGPSLYNHFRTKDEILEAVADSVSGLVDLSMFEGGTHGRDWRTALHDWAVSYRAALRDHPNIVPVLARGPGRRPAALRLADAVYGAMVDAGWPPAQATSIGALMRYFVMGSVLGSFAGGFVDDASAYDPADYPHLGQAHLLAEQQEKIDERAFETGLTALLDGLAQQYEQVRRQVQQVQQGVQR</sequence>
<dbReference type="InterPro" id="IPR009057">
    <property type="entry name" value="Homeodomain-like_sf"/>
</dbReference>
<dbReference type="Gene3D" id="1.10.357.10">
    <property type="entry name" value="Tetracycline Repressor, domain 2"/>
    <property type="match status" value="1"/>
</dbReference>
<reference evidence="7 8" key="1">
    <citation type="journal article" date="2015" name="ISME J.">
        <title>Draft Genome Sequence of Streptomyces incarnatus NRRL8089, which Produces the Nucleoside Antibiotic Sinefungin.</title>
        <authorList>
            <person name="Oshima K."/>
            <person name="Hattori M."/>
            <person name="Shimizu H."/>
            <person name="Fukuda K."/>
            <person name="Nemoto M."/>
            <person name="Inagaki K."/>
            <person name="Tamura T."/>
        </authorList>
    </citation>
    <scope>NUCLEOTIDE SEQUENCE [LARGE SCALE GENOMIC DNA]</scope>
    <source>
        <strain evidence="7 8">NRRL 8089</strain>
    </source>
</reference>
<dbReference type="Pfam" id="PF02909">
    <property type="entry name" value="TetR_C_1"/>
    <property type="match status" value="1"/>
</dbReference>
<evidence type="ECO:0000256" key="4">
    <source>
        <dbReference type="ARBA" id="ARBA00023163"/>
    </source>
</evidence>
<keyword evidence="3 5" id="KW-0238">DNA-binding</keyword>
<evidence type="ECO:0000259" key="6">
    <source>
        <dbReference type="PROSITE" id="PS50977"/>
    </source>
</evidence>
<protein>
    <submittedName>
        <fullName evidence="7">TetR family transcriptional regulator</fullName>
    </submittedName>
</protein>
<dbReference type="Pfam" id="PF00440">
    <property type="entry name" value="TetR_N"/>
    <property type="match status" value="1"/>
</dbReference>
<evidence type="ECO:0000313" key="8">
    <source>
        <dbReference type="Proteomes" id="UP000035366"/>
    </source>
</evidence>
<evidence type="ECO:0000256" key="3">
    <source>
        <dbReference type="ARBA" id="ARBA00023125"/>
    </source>
</evidence>
<feature type="domain" description="HTH tetR-type" evidence="6">
    <location>
        <begin position="8"/>
        <end position="68"/>
    </location>
</feature>
<dbReference type="PRINTS" id="PR00455">
    <property type="entry name" value="HTHTETR"/>
</dbReference>
<keyword evidence="2" id="KW-0805">Transcription regulation</keyword>
<dbReference type="InterPro" id="IPR001647">
    <property type="entry name" value="HTH_TetR"/>
</dbReference>
<dbReference type="PROSITE" id="PS50977">
    <property type="entry name" value="HTH_TETR_2"/>
    <property type="match status" value="1"/>
</dbReference>
<name>A0ABM5TSQ4_9ACTN</name>
<dbReference type="InterPro" id="IPR004111">
    <property type="entry name" value="Repressor_TetR_C"/>
</dbReference>
<dbReference type="InterPro" id="IPR036271">
    <property type="entry name" value="Tet_transcr_reg_TetR-rel_C_sf"/>
</dbReference>
<dbReference type="PANTHER" id="PTHR30055">
    <property type="entry name" value="HTH-TYPE TRANSCRIPTIONAL REGULATOR RUTR"/>
    <property type="match status" value="1"/>
</dbReference>
<dbReference type="SUPFAM" id="SSF46689">
    <property type="entry name" value="Homeodomain-like"/>
    <property type="match status" value="1"/>
</dbReference>